<dbReference type="STRING" id="383855.M2ZLX6"/>
<dbReference type="OrthoDB" id="1630758at2759"/>
<dbReference type="AlphaFoldDB" id="M2ZLX6"/>
<dbReference type="HOGENOM" id="CLU_1619763_0_0_1"/>
<protein>
    <submittedName>
        <fullName evidence="2">Uncharacterized protein</fullName>
    </submittedName>
</protein>
<accession>M2ZLX6</accession>
<dbReference type="VEuPathDB" id="FungiDB:MYCFIDRAFT_77853"/>
<proteinExistence type="predicted"/>
<evidence type="ECO:0000313" key="2">
    <source>
        <dbReference type="EMBL" id="EME80069.1"/>
    </source>
</evidence>
<feature type="compositionally biased region" description="Polar residues" evidence="1">
    <location>
        <begin position="30"/>
        <end position="56"/>
    </location>
</feature>
<sequence>MSTSGAAVRKSERKRQKTSGESAIAHQPETKSQSQATSNSPKASPTARSSQASGVTSEEEIDDVRRLGWGVFTITAYVILKAGYTWLSEEAEVTPDGVPKGMLPPVWKLDFLGFEGKESMGSARLKVKNDREWQDISSEEERDDLLYKPVLLLEQRYYPIRSRI</sequence>
<dbReference type="Proteomes" id="UP000016932">
    <property type="component" value="Unassembled WGS sequence"/>
</dbReference>
<dbReference type="eggNOG" id="ENOG502RV5K">
    <property type="taxonomic scope" value="Eukaryota"/>
</dbReference>
<gene>
    <name evidence="2" type="ORF">MYCFIDRAFT_77853</name>
</gene>
<dbReference type="KEGG" id="pfj:MYCFIDRAFT_77853"/>
<dbReference type="RefSeq" id="XP_007928905.1">
    <property type="nucleotide sequence ID" value="XM_007930714.1"/>
</dbReference>
<dbReference type="EMBL" id="KB446561">
    <property type="protein sequence ID" value="EME80069.1"/>
    <property type="molecule type" value="Genomic_DNA"/>
</dbReference>
<reference evidence="2 3" key="1">
    <citation type="journal article" date="2012" name="PLoS Pathog.">
        <title>Diverse lifestyles and strategies of plant pathogenesis encoded in the genomes of eighteen Dothideomycetes fungi.</title>
        <authorList>
            <person name="Ohm R.A."/>
            <person name="Feau N."/>
            <person name="Henrissat B."/>
            <person name="Schoch C.L."/>
            <person name="Horwitz B.A."/>
            <person name="Barry K.W."/>
            <person name="Condon B.J."/>
            <person name="Copeland A.C."/>
            <person name="Dhillon B."/>
            <person name="Glaser F."/>
            <person name="Hesse C.N."/>
            <person name="Kosti I."/>
            <person name="LaButti K."/>
            <person name="Lindquist E.A."/>
            <person name="Lucas S."/>
            <person name="Salamov A.A."/>
            <person name="Bradshaw R.E."/>
            <person name="Ciuffetti L."/>
            <person name="Hamelin R.C."/>
            <person name="Kema G.H.J."/>
            <person name="Lawrence C."/>
            <person name="Scott J.A."/>
            <person name="Spatafora J.W."/>
            <person name="Turgeon B.G."/>
            <person name="de Wit P.J.G.M."/>
            <person name="Zhong S."/>
            <person name="Goodwin S.B."/>
            <person name="Grigoriev I.V."/>
        </authorList>
    </citation>
    <scope>NUCLEOTIDE SEQUENCE [LARGE SCALE GENOMIC DNA]</scope>
    <source>
        <strain evidence="2 3">CIRAD86</strain>
    </source>
</reference>
<dbReference type="GeneID" id="19341370"/>
<keyword evidence="3" id="KW-1185">Reference proteome</keyword>
<evidence type="ECO:0000256" key="1">
    <source>
        <dbReference type="SAM" id="MobiDB-lite"/>
    </source>
</evidence>
<organism evidence="2 3">
    <name type="scientific">Pseudocercospora fijiensis (strain CIRAD86)</name>
    <name type="common">Black leaf streak disease fungus</name>
    <name type="synonym">Mycosphaerella fijiensis</name>
    <dbReference type="NCBI Taxonomy" id="383855"/>
    <lineage>
        <taxon>Eukaryota</taxon>
        <taxon>Fungi</taxon>
        <taxon>Dikarya</taxon>
        <taxon>Ascomycota</taxon>
        <taxon>Pezizomycotina</taxon>
        <taxon>Dothideomycetes</taxon>
        <taxon>Dothideomycetidae</taxon>
        <taxon>Mycosphaerellales</taxon>
        <taxon>Mycosphaerellaceae</taxon>
        <taxon>Pseudocercospora</taxon>
    </lineage>
</organism>
<feature type="region of interest" description="Disordered" evidence="1">
    <location>
        <begin position="1"/>
        <end position="59"/>
    </location>
</feature>
<evidence type="ECO:0000313" key="3">
    <source>
        <dbReference type="Proteomes" id="UP000016932"/>
    </source>
</evidence>
<name>M2ZLX6_PSEFD</name>